<proteinExistence type="predicted"/>
<gene>
    <name evidence="1" type="ORF">KFE25_006924</name>
</gene>
<dbReference type="Proteomes" id="UP000751190">
    <property type="component" value="Unassembled WGS sequence"/>
</dbReference>
<evidence type="ECO:0000313" key="1">
    <source>
        <dbReference type="EMBL" id="KAG8467872.1"/>
    </source>
</evidence>
<evidence type="ECO:0000313" key="2">
    <source>
        <dbReference type="Proteomes" id="UP000751190"/>
    </source>
</evidence>
<keyword evidence="2" id="KW-1185">Reference proteome</keyword>
<organism evidence="1 2">
    <name type="scientific">Diacronema lutheri</name>
    <name type="common">Unicellular marine alga</name>
    <name type="synonym">Monochrysis lutheri</name>
    <dbReference type="NCBI Taxonomy" id="2081491"/>
    <lineage>
        <taxon>Eukaryota</taxon>
        <taxon>Haptista</taxon>
        <taxon>Haptophyta</taxon>
        <taxon>Pavlovophyceae</taxon>
        <taxon>Pavlovales</taxon>
        <taxon>Pavlovaceae</taxon>
        <taxon>Diacronema</taxon>
    </lineage>
</organism>
<dbReference type="AlphaFoldDB" id="A0A8J6CAP6"/>
<name>A0A8J6CAP6_DIALT</name>
<comment type="caution">
    <text evidence="1">The sequence shown here is derived from an EMBL/GenBank/DDBJ whole genome shotgun (WGS) entry which is preliminary data.</text>
</comment>
<accession>A0A8J6CAP6</accession>
<protein>
    <submittedName>
        <fullName evidence="1">Uncharacterized protein</fullName>
    </submittedName>
</protein>
<sequence length="80" mass="8944">MTSLTDSIAAQQRTLEDFDQCYRQTLHGHARDIAELADKVAARARDDEAAIRRLIHDQTLALQHLEAEPGVAYDPTGKSR</sequence>
<dbReference type="EMBL" id="JAGTXO010000005">
    <property type="protein sequence ID" value="KAG8467872.1"/>
    <property type="molecule type" value="Genomic_DNA"/>
</dbReference>
<reference evidence="1" key="1">
    <citation type="submission" date="2021-05" db="EMBL/GenBank/DDBJ databases">
        <title>The genome of the haptophyte Pavlova lutheri (Diacronema luteri, Pavlovales) - a model for lipid biosynthesis in eukaryotic algae.</title>
        <authorList>
            <person name="Hulatt C.J."/>
            <person name="Posewitz M.C."/>
        </authorList>
    </citation>
    <scope>NUCLEOTIDE SEQUENCE</scope>
    <source>
        <strain evidence="1">NIVA-4/92</strain>
    </source>
</reference>